<evidence type="ECO:0000313" key="2">
    <source>
        <dbReference type="Proteomes" id="UP000245469"/>
    </source>
</evidence>
<dbReference type="EMBL" id="QGDQ01000041">
    <property type="protein sequence ID" value="PWJ47134.1"/>
    <property type="molecule type" value="Genomic_DNA"/>
</dbReference>
<name>A0A315ZR31_9ACTN</name>
<sequence>MLGQIVTAPSPAATLVTLTLDDARGMDVLDQYVVPVHDDEFLLLPEASADVPPAESRTPLQGAVLEAGTTYNVVTKVTRTSDDDAAVTSMTLAYRVGSRQYTTTSKLTYELKDRCV</sequence>
<dbReference type="Proteomes" id="UP000245469">
    <property type="component" value="Unassembled WGS sequence"/>
</dbReference>
<dbReference type="AlphaFoldDB" id="A0A315ZR31"/>
<evidence type="ECO:0000313" key="1">
    <source>
        <dbReference type="EMBL" id="PWJ47134.1"/>
    </source>
</evidence>
<proteinExistence type="predicted"/>
<gene>
    <name evidence="1" type="ORF">BXY45_14131</name>
</gene>
<comment type="caution">
    <text evidence="1">The sequence shown here is derived from an EMBL/GenBank/DDBJ whole genome shotgun (WGS) entry which is preliminary data.</text>
</comment>
<keyword evidence="2" id="KW-1185">Reference proteome</keyword>
<protein>
    <submittedName>
        <fullName evidence="1">Uncharacterized protein</fullName>
    </submittedName>
</protein>
<reference evidence="1 2" key="1">
    <citation type="submission" date="2018-03" db="EMBL/GenBank/DDBJ databases">
        <title>Genomic Encyclopedia of Archaeal and Bacterial Type Strains, Phase II (KMG-II): from individual species to whole genera.</title>
        <authorList>
            <person name="Goeker M."/>
        </authorList>
    </citation>
    <scope>NUCLEOTIDE SEQUENCE [LARGE SCALE GENOMIC DNA]</scope>
    <source>
        <strain evidence="1 2">DSM 44889</strain>
    </source>
</reference>
<accession>A0A315ZR31</accession>
<organism evidence="1 2">
    <name type="scientific">Quadrisphaera granulorum</name>
    <dbReference type="NCBI Taxonomy" id="317664"/>
    <lineage>
        <taxon>Bacteria</taxon>
        <taxon>Bacillati</taxon>
        <taxon>Actinomycetota</taxon>
        <taxon>Actinomycetes</taxon>
        <taxon>Kineosporiales</taxon>
        <taxon>Kineosporiaceae</taxon>
        <taxon>Quadrisphaera</taxon>
    </lineage>
</organism>